<sequence>MKFGLQLRGLVD</sequence>
<dbReference type="EMBL" id="GBXM01047063">
    <property type="protein sequence ID" value="JAH61514.1"/>
    <property type="molecule type" value="Transcribed_RNA"/>
</dbReference>
<reference evidence="1" key="2">
    <citation type="journal article" date="2015" name="Fish Shellfish Immunol.">
        <title>Early steps in the European eel (Anguilla anguilla)-Vibrio vulnificus interaction in the gills: Role of the RtxA13 toxin.</title>
        <authorList>
            <person name="Callol A."/>
            <person name="Pajuelo D."/>
            <person name="Ebbesson L."/>
            <person name="Teles M."/>
            <person name="MacKenzie S."/>
            <person name="Amaro C."/>
        </authorList>
    </citation>
    <scope>NUCLEOTIDE SEQUENCE</scope>
</reference>
<evidence type="ECO:0000313" key="1">
    <source>
        <dbReference type="EMBL" id="JAH61514.1"/>
    </source>
</evidence>
<proteinExistence type="predicted"/>
<name>A0A0E9U6H2_ANGAN</name>
<reference evidence="1" key="1">
    <citation type="submission" date="2014-11" db="EMBL/GenBank/DDBJ databases">
        <authorList>
            <person name="Amaro Gonzalez C."/>
        </authorList>
    </citation>
    <scope>NUCLEOTIDE SEQUENCE</scope>
</reference>
<accession>A0A0E9U6H2</accession>
<dbReference type="EMBL" id="GBXM01056297">
    <property type="protein sequence ID" value="JAH52280.1"/>
    <property type="molecule type" value="Transcribed_RNA"/>
</dbReference>
<organism evidence="1">
    <name type="scientific">Anguilla anguilla</name>
    <name type="common">European freshwater eel</name>
    <name type="synonym">Muraena anguilla</name>
    <dbReference type="NCBI Taxonomy" id="7936"/>
    <lineage>
        <taxon>Eukaryota</taxon>
        <taxon>Metazoa</taxon>
        <taxon>Chordata</taxon>
        <taxon>Craniata</taxon>
        <taxon>Vertebrata</taxon>
        <taxon>Euteleostomi</taxon>
        <taxon>Actinopterygii</taxon>
        <taxon>Neopterygii</taxon>
        <taxon>Teleostei</taxon>
        <taxon>Anguilliformes</taxon>
        <taxon>Anguillidae</taxon>
        <taxon>Anguilla</taxon>
    </lineage>
</organism>
<protein>
    <submittedName>
        <fullName evidence="1">Uncharacterized protein</fullName>
    </submittedName>
</protein>